<name>A0A4R1G0Y3_9NOCA</name>
<organism evidence="2 3">
    <name type="scientific">Nocardia alba</name>
    <dbReference type="NCBI Taxonomy" id="225051"/>
    <lineage>
        <taxon>Bacteria</taxon>
        <taxon>Bacillati</taxon>
        <taxon>Actinomycetota</taxon>
        <taxon>Actinomycetes</taxon>
        <taxon>Mycobacteriales</taxon>
        <taxon>Nocardiaceae</taxon>
        <taxon>Nocardia</taxon>
    </lineage>
</organism>
<dbReference type="Proteomes" id="UP000294856">
    <property type="component" value="Unassembled WGS sequence"/>
</dbReference>
<accession>A0A4R1G0Y3</accession>
<protein>
    <submittedName>
        <fullName evidence="2">Saccharopine dehydrogenase-like NADP-dependent oxidoreductase</fullName>
    </submittedName>
</protein>
<evidence type="ECO:0000313" key="2">
    <source>
        <dbReference type="EMBL" id="TCK01228.1"/>
    </source>
</evidence>
<reference evidence="2 3" key="1">
    <citation type="submission" date="2019-03" db="EMBL/GenBank/DDBJ databases">
        <title>Genomic Encyclopedia of Type Strains, Phase IV (KMG-IV): sequencing the most valuable type-strain genomes for metagenomic binning, comparative biology and taxonomic classification.</title>
        <authorList>
            <person name="Goeker M."/>
        </authorList>
    </citation>
    <scope>NUCLEOTIDE SEQUENCE [LARGE SCALE GENOMIC DNA]</scope>
    <source>
        <strain evidence="2 3">DSM 44684</strain>
    </source>
</reference>
<dbReference type="InterPro" id="IPR036291">
    <property type="entry name" value="NAD(P)-bd_dom_sf"/>
</dbReference>
<dbReference type="AlphaFoldDB" id="A0A4R1G0Y3"/>
<evidence type="ECO:0000313" key="3">
    <source>
        <dbReference type="Proteomes" id="UP000294856"/>
    </source>
</evidence>
<dbReference type="InterPro" id="IPR005097">
    <property type="entry name" value="Sacchrp_dh_NADP-bd"/>
</dbReference>
<proteinExistence type="predicted"/>
<gene>
    <name evidence="2" type="ORF">DFR71_2252</name>
</gene>
<sequence>MRVLALGGAGEMGRVAARVLRADSRVTNVTIADRDESAACRVAAELGAEARGLDVTDAAALAHALRQVDIVVNTVGPYFRFGPPILAAAIAAGCDYIDICDDPQPTIEMLELGARAKAAGVTALLGMGASPGVANLLALRAGAELDRVDSLITGWNIHSAHPASETTGPTAAVVHGMRQISGNIPVTRHRTHTERPALQRVRFDYPGLGPSAGRSFGHPEAITLPLAFPDVREATSVAVGDRSTSAALLALRWAINRRLLTVDRAAGLAARAERLLPADPATLVAAGRLPPLFAIATGVRDGSEATVATALCQVPGLSMAENTGVPLAIGALLLSMESRPGVHVPETLLDPDRFFAAFAPHCIGLPDPSAMTVTTRSWAGAEANAAALSSALLTALVAAG</sequence>
<dbReference type="EMBL" id="SMFR01000001">
    <property type="protein sequence ID" value="TCK01228.1"/>
    <property type="molecule type" value="Genomic_DNA"/>
</dbReference>
<comment type="caution">
    <text evidence="2">The sequence shown here is derived from an EMBL/GenBank/DDBJ whole genome shotgun (WGS) entry which is preliminary data.</text>
</comment>
<keyword evidence="3" id="KW-1185">Reference proteome</keyword>
<dbReference type="OrthoDB" id="4420885at2"/>
<dbReference type="Gene3D" id="3.30.360.10">
    <property type="entry name" value="Dihydrodipicolinate Reductase, domain 2"/>
    <property type="match status" value="1"/>
</dbReference>
<feature type="domain" description="Saccharopine dehydrogenase NADP binding" evidence="1">
    <location>
        <begin position="4"/>
        <end position="124"/>
    </location>
</feature>
<evidence type="ECO:0000259" key="1">
    <source>
        <dbReference type="Pfam" id="PF03435"/>
    </source>
</evidence>
<dbReference type="RefSeq" id="WP_067454106.1">
    <property type="nucleotide sequence ID" value="NZ_SMFR01000001.1"/>
</dbReference>
<dbReference type="Pfam" id="PF03435">
    <property type="entry name" value="Sacchrp_dh_NADP"/>
    <property type="match status" value="1"/>
</dbReference>
<dbReference type="STRING" id="1210063.GCA_001612665_04310"/>
<dbReference type="SUPFAM" id="SSF51735">
    <property type="entry name" value="NAD(P)-binding Rossmann-fold domains"/>
    <property type="match status" value="1"/>
</dbReference>
<dbReference type="Gene3D" id="3.40.50.720">
    <property type="entry name" value="NAD(P)-binding Rossmann-like Domain"/>
    <property type="match status" value="1"/>
</dbReference>
<dbReference type="PANTHER" id="PTHR43796:SF2">
    <property type="entry name" value="CARBOXYNORSPERMIDINE SYNTHASE"/>
    <property type="match status" value="1"/>
</dbReference>
<dbReference type="PANTHER" id="PTHR43796">
    <property type="entry name" value="CARBOXYNORSPERMIDINE SYNTHASE"/>
    <property type="match status" value="1"/>
</dbReference>